<accession>A0A2S9J082</accession>
<gene>
    <name evidence="2" type="ORF">C5745_16390</name>
</gene>
<evidence type="ECO:0000256" key="1">
    <source>
        <dbReference type="SAM" id="SignalP"/>
    </source>
</evidence>
<dbReference type="RefSeq" id="WP_105718099.1">
    <property type="nucleotide sequence ID" value="NZ_PVBQ01000016.1"/>
</dbReference>
<dbReference type="AlphaFoldDB" id="A0A2S9J082"/>
<feature type="signal peptide" evidence="1">
    <location>
        <begin position="1"/>
        <end position="22"/>
    </location>
</feature>
<dbReference type="InterPro" id="IPR005901">
    <property type="entry name" value="GLPGLI"/>
</dbReference>
<keyword evidence="3" id="KW-1185">Reference proteome</keyword>
<keyword evidence="1" id="KW-0732">Signal</keyword>
<proteinExistence type="predicted"/>
<reference evidence="2 3" key="1">
    <citation type="submission" date="2018-02" db="EMBL/GenBank/DDBJ databases">
        <title>The draft genome of Sphingobacterium sp. 5JN-11.</title>
        <authorList>
            <person name="Liu L."/>
            <person name="Li L."/>
            <person name="Liang L."/>
            <person name="Zhang X."/>
            <person name="Wang T."/>
        </authorList>
    </citation>
    <scope>NUCLEOTIDE SEQUENCE [LARGE SCALE GENOMIC DNA]</scope>
    <source>
        <strain evidence="2 3">5JN-11</strain>
    </source>
</reference>
<sequence>MRNAILLMTITAIVLIAGQTTAQHAYFPTEGTITYDKTVHVKNLLKRHISTLKDDNFGKTYYQELMDRVSETAVLKKKVSFRGSEMSMESVAETHDPILSNLLRSGLLDYQQTLYQDLSKSISKSTFEIGGSPVLIQDSLLHVKWKITNEYRNIAGYDCRRANGVTLDSVYVVAFYTDQIPLSAGPGTVHGLPGMILGLVVPEQHFNIYATDVKFGAPNIKTVTGRKRDQPMTRKEAHGRLKDILGRWMTDQQFNLLLAAMFL</sequence>
<feature type="chain" id="PRO_5015615977" description="GLPGLI family protein" evidence="1">
    <location>
        <begin position="23"/>
        <end position="263"/>
    </location>
</feature>
<evidence type="ECO:0000313" key="2">
    <source>
        <dbReference type="EMBL" id="PRD46185.1"/>
    </source>
</evidence>
<evidence type="ECO:0008006" key="4">
    <source>
        <dbReference type="Google" id="ProtNLM"/>
    </source>
</evidence>
<dbReference type="Proteomes" id="UP000239711">
    <property type="component" value="Unassembled WGS sequence"/>
</dbReference>
<protein>
    <recommendedName>
        <fullName evidence="4">GLPGLI family protein</fullName>
    </recommendedName>
</protein>
<dbReference type="Pfam" id="PF09697">
    <property type="entry name" value="Porph_ging"/>
    <property type="match status" value="1"/>
</dbReference>
<organism evidence="2 3">
    <name type="scientific">Sphingobacterium haloxyli</name>
    <dbReference type="NCBI Taxonomy" id="2100533"/>
    <lineage>
        <taxon>Bacteria</taxon>
        <taxon>Pseudomonadati</taxon>
        <taxon>Bacteroidota</taxon>
        <taxon>Sphingobacteriia</taxon>
        <taxon>Sphingobacteriales</taxon>
        <taxon>Sphingobacteriaceae</taxon>
        <taxon>Sphingobacterium</taxon>
    </lineage>
</organism>
<dbReference type="OrthoDB" id="1440774at2"/>
<dbReference type="NCBIfam" id="TIGR01200">
    <property type="entry name" value="GLPGLI"/>
    <property type="match status" value="1"/>
</dbReference>
<dbReference type="EMBL" id="PVBQ01000016">
    <property type="protein sequence ID" value="PRD46185.1"/>
    <property type="molecule type" value="Genomic_DNA"/>
</dbReference>
<evidence type="ECO:0000313" key="3">
    <source>
        <dbReference type="Proteomes" id="UP000239711"/>
    </source>
</evidence>
<name>A0A2S9J082_9SPHI</name>
<comment type="caution">
    <text evidence="2">The sequence shown here is derived from an EMBL/GenBank/DDBJ whole genome shotgun (WGS) entry which is preliminary data.</text>
</comment>